<evidence type="ECO:0000256" key="11">
    <source>
        <dbReference type="PIRNR" id="PIRNR000441"/>
    </source>
</evidence>
<reference evidence="15" key="1">
    <citation type="journal article" date="2013" name="Stand. Genomic Sci.">
        <title>Complete genome sequence of Coriobacterium glomerans type strain (PW2(T)) from the midgut of Pyrrhocoris apterus L. (red soldier bug).</title>
        <authorList>
            <person name="Stackebrandt E."/>
            <person name="Zeytun A."/>
            <person name="Lapidus A."/>
            <person name="Nolan M."/>
            <person name="Lucas S."/>
            <person name="Hammon N."/>
            <person name="Deshpande S."/>
            <person name="Cheng J.F."/>
            <person name="Tapia R."/>
            <person name="Goodwin L.A."/>
            <person name="Pitluck S."/>
            <person name="Liolios K."/>
            <person name="Pagani I."/>
            <person name="Ivanova N."/>
            <person name="Mavromatis K."/>
            <person name="Mikhailova N."/>
            <person name="Huntemann M."/>
            <person name="Pati A."/>
            <person name="Chen A."/>
            <person name="Palaniappan K."/>
            <person name="Chang Y.J."/>
            <person name="Land M."/>
            <person name="Hauser L."/>
            <person name="Rohde M."/>
            <person name="Pukall R."/>
            <person name="Goker M."/>
            <person name="Detter J.C."/>
            <person name="Woyke T."/>
            <person name="Bristow J."/>
            <person name="Eisen J.A."/>
            <person name="Markowitz V."/>
            <person name="Hugenholtz P."/>
            <person name="Kyrpides N.C."/>
            <person name="Klenk H.P."/>
        </authorList>
    </citation>
    <scope>NUCLEOTIDE SEQUENCE</scope>
    <source>
        <strain evidence="15">ATCC 49209 / DSM 20642 / JCM 10262 / PW2</strain>
    </source>
</reference>
<accession>F2N9V7</accession>
<dbReference type="Proteomes" id="UP000006851">
    <property type="component" value="Chromosome"/>
</dbReference>
<evidence type="ECO:0000256" key="2">
    <source>
        <dbReference type="ARBA" id="ARBA00007274"/>
    </source>
</evidence>
<dbReference type="InterPro" id="IPR018357">
    <property type="entry name" value="Hexapep_transf_CS"/>
</dbReference>
<dbReference type="GO" id="GO:0009001">
    <property type="term" value="F:serine O-acetyltransferase activity"/>
    <property type="evidence" value="ECO:0007669"/>
    <property type="project" value="UniProtKB-EC"/>
</dbReference>
<dbReference type="Gene3D" id="1.10.3130.10">
    <property type="entry name" value="serine acetyltransferase, domain 1"/>
    <property type="match status" value="1"/>
</dbReference>
<evidence type="ECO:0000256" key="13">
    <source>
        <dbReference type="SAM" id="MobiDB-lite"/>
    </source>
</evidence>
<feature type="region of interest" description="Disordered" evidence="13">
    <location>
        <begin position="234"/>
        <end position="261"/>
    </location>
</feature>
<keyword evidence="7" id="KW-0677">Repeat</keyword>
<keyword evidence="9 11" id="KW-0012">Acyltransferase</keyword>
<evidence type="ECO:0000256" key="9">
    <source>
        <dbReference type="ARBA" id="ARBA00023315"/>
    </source>
</evidence>
<dbReference type="AlphaFoldDB" id="F2N9V7"/>
<dbReference type="NCBIfam" id="NF041874">
    <property type="entry name" value="EPS_EpsC"/>
    <property type="match status" value="1"/>
</dbReference>
<dbReference type="GO" id="GO:0005737">
    <property type="term" value="C:cytoplasm"/>
    <property type="evidence" value="ECO:0007669"/>
    <property type="project" value="InterPro"/>
</dbReference>
<dbReference type="InterPro" id="IPR011004">
    <property type="entry name" value="Trimer_LpxA-like_sf"/>
</dbReference>
<feature type="coiled-coil region" evidence="12">
    <location>
        <begin position="206"/>
        <end position="233"/>
    </location>
</feature>
<keyword evidence="5" id="KW-0028">Amino-acid biosynthesis</keyword>
<dbReference type="EC" id="2.3.1.30" evidence="3 11"/>
<dbReference type="STRING" id="700015.Corgl_0084"/>
<dbReference type="PANTHER" id="PTHR42811">
    <property type="entry name" value="SERINE ACETYLTRANSFERASE"/>
    <property type="match status" value="1"/>
</dbReference>
<evidence type="ECO:0000256" key="12">
    <source>
        <dbReference type="SAM" id="Coils"/>
    </source>
</evidence>
<sequence>MRFIGTMREDIETVKRNDPAAQGALVIFLSYPGLHAKWMHAPERWLWRHRLRGPARILSQITRLVTGVEIHPAAKVGRRLFIDHAAGVVIGETASLGDDCVLYQGVTLGGTGRESGKRHPTLGDGVMVGAGAKVLGSIRIGSGAKIGSNSVVVKDVPDNSTVIGIPGRIVRRNGRRIARETLDERPGLMRATAPDEEEVLWNRRAIARACKRIEQLEKEVANLQEAVERLARTKTCTGAQSSERRGSQTGAVAADAPTARA</sequence>
<dbReference type="OrthoDB" id="9801456at2"/>
<evidence type="ECO:0000313" key="15">
    <source>
        <dbReference type="Proteomes" id="UP000006851"/>
    </source>
</evidence>
<dbReference type="NCBIfam" id="TIGR01172">
    <property type="entry name" value="cysE"/>
    <property type="match status" value="1"/>
</dbReference>
<dbReference type="CDD" id="cd03354">
    <property type="entry name" value="LbH_SAT"/>
    <property type="match status" value="1"/>
</dbReference>
<dbReference type="GO" id="GO:0006535">
    <property type="term" value="P:cysteine biosynthetic process from serine"/>
    <property type="evidence" value="ECO:0007669"/>
    <property type="project" value="InterPro"/>
</dbReference>
<dbReference type="Pfam" id="PF00132">
    <property type="entry name" value="Hexapep"/>
    <property type="match status" value="1"/>
</dbReference>
<evidence type="ECO:0000256" key="6">
    <source>
        <dbReference type="ARBA" id="ARBA00022679"/>
    </source>
</evidence>
<evidence type="ECO:0000256" key="1">
    <source>
        <dbReference type="ARBA" id="ARBA00004876"/>
    </source>
</evidence>
<name>F2N9V7_CORGP</name>
<dbReference type="SUPFAM" id="SSF51161">
    <property type="entry name" value="Trimeric LpxA-like enzymes"/>
    <property type="match status" value="1"/>
</dbReference>
<dbReference type="KEGG" id="cgo:Corgl_0084"/>
<gene>
    <name evidence="14" type="ordered locus">Corgl_0084</name>
</gene>
<dbReference type="InterPro" id="IPR045304">
    <property type="entry name" value="LbH_SAT"/>
</dbReference>
<keyword evidence="12" id="KW-0175">Coiled coil</keyword>
<organism evidence="14 15">
    <name type="scientific">Coriobacterium glomerans (strain ATCC 49209 / DSM 20642 / JCM 10262 / PW2)</name>
    <dbReference type="NCBI Taxonomy" id="700015"/>
    <lineage>
        <taxon>Bacteria</taxon>
        <taxon>Bacillati</taxon>
        <taxon>Actinomycetota</taxon>
        <taxon>Coriobacteriia</taxon>
        <taxon>Coriobacteriales</taxon>
        <taxon>Coriobacteriaceae</taxon>
        <taxon>Coriobacterium</taxon>
    </lineage>
</organism>
<keyword evidence="15" id="KW-1185">Reference proteome</keyword>
<evidence type="ECO:0000256" key="8">
    <source>
        <dbReference type="ARBA" id="ARBA00023192"/>
    </source>
</evidence>
<dbReference type="InterPro" id="IPR042122">
    <property type="entry name" value="Ser_AcTrfase_N_sf"/>
</dbReference>
<evidence type="ECO:0000256" key="5">
    <source>
        <dbReference type="ARBA" id="ARBA00022605"/>
    </source>
</evidence>
<dbReference type="InterPro" id="IPR005881">
    <property type="entry name" value="Ser_O-AcTrfase"/>
</dbReference>
<comment type="catalytic activity">
    <reaction evidence="10 11">
        <text>L-serine + acetyl-CoA = O-acetyl-L-serine + CoA</text>
        <dbReference type="Rhea" id="RHEA:24560"/>
        <dbReference type="ChEBI" id="CHEBI:33384"/>
        <dbReference type="ChEBI" id="CHEBI:57287"/>
        <dbReference type="ChEBI" id="CHEBI:57288"/>
        <dbReference type="ChEBI" id="CHEBI:58340"/>
        <dbReference type="EC" id="2.3.1.30"/>
    </reaction>
</comment>
<dbReference type="PROSITE" id="PS00101">
    <property type="entry name" value="HEXAPEP_TRANSFERASES"/>
    <property type="match status" value="1"/>
</dbReference>
<dbReference type="InterPro" id="IPR053376">
    <property type="entry name" value="Serine_acetyltransferase"/>
</dbReference>
<evidence type="ECO:0000256" key="4">
    <source>
        <dbReference type="ARBA" id="ARBA00018522"/>
    </source>
</evidence>
<evidence type="ECO:0000256" key="10">
    <source>
        <dbReference type="ARBA" id="ARBA00049486"/>
    </source>
</evidence>
<keyword evidence="6 11" id="KW-0808">Transferase</keyword>
<dbReference type="PIRSF" id="PIRSF000441">
    <property type="entry name" value="CysE"/>
    <property type="match status" value="1"/>
</dbReference>
<evidence type="ECO:0000313" key="14">
    <source>
        <dbReference type="EMBL" id="AEB06212.1"/>
    </source>
</evidence>
<dbReference type="Gene3D" id="2.160.10.10">
    <property type="entry name" value="Hexapeptide repeat proteins"/>
    <property type="match status" value="1"/>
</dbReference>
<keyword evidence="8" id="KW-0198">Cysteine biosynthesis</keyword>
<dbReference type="EMBL" id="CP002628">
    <property type="protein sequence ID" value="AEB06212.1"/>
    <property type="molecule type" value="Genomic_DNA"/>
</dbReference>
<proteinExistence type="inferred from homology"/>
<comment type="pathway">
    <text evidence="1">Amino-acid biosynthesis; L-cysteine biosynthesis; L-cysteine from L-serine: step 1/2.</text>
</comment>
<dbReference type="InterPro" id="IPR001451">
    <property type="entry name" value="Hexapep"/>
</dbReference>
<dbReference type="eggNOG" id="COG1045">
    <property type="taxonomic scope" value="Bacteria"/>
</dbReference>
<dbReference type="FunFam" id="2.160.10.10:FF:000007">
    <property type="entry name" value="Serine acetyltransferase"/>
    <property type="match status" value="1"/>
</dbReference>
<evidence type="ECO:0000256" key="7">
    <source>
        <dbReference type="ARBA" id="ARBA00022737"/>
    </source>
</evidence>
<comment type="similarity">
    <text evidence="2 11">Belongs to the transferase hexapeptide repeat family.</text>
</comment>
<evidence type="ECO:0000256" key="3">
    <source>
        <dbReference type="ARBA" id="ARBA00013266"/>
    </source>
</evidence>
<dbReference type="HOGENOM" id="CLU_051638_10_0_11"/>
<protein>
    <recommendedName>
        <fullName evidence="4 11">Serine acetyltransferase</fullName>
        <ecNumber evidence="3 11">2.3.1.30</ecNumber>
    </recommendedName>
</protein>